<gene>
    <name evidence="1" type="ORF">DI586_11495</name>
</gene>
<evidence type="ECO:0000313" key="1">
    <source>
        <dbReference type="EMBL" id="PZP52961.1"/>
    </source>
</evidence>
<dbReference type="InterPro" id="IPR035437">
    <property type="entry name" value="SNase_OB-fold_sf"/>
</dbReference>
<proteinExistence type="predicted"/>
<dbReference type="SUPFAM" id="SSF50199">
    <property type="entry name" value="Staphylococcal nuclease"/>
    <property type="match status" value="1"/>
</dbReference>
<comment type="caution">
    <text evidence="1">The sequence shown here is derived from an EMBL/GenBank/DDBJ whole genome shotgun (WGS) entry which is preliminary data.</text>
</comment>
<dbReference type="EMBL" id="QFOT01000207">
    <property type="protein sequence ID" value="PZP52961.1"/>
    <property type="molecule type" value="Genomic_DNA"/>
</dbReference>
<reference evidence="1 2" key="1">
    <citation type="submission" date="2017-08" db="EMBL/GenBank/DDBJ databases">
        <title>Infants hospitalized years apart are colonized by the same room-sourced microbial strains.</title>
        <authorList>
            <person name="Brooks B."/>
            <person name="Olm M.R."/>
            <person name="Firek B.A."/>
            <person name="Baker R."/>
            <person name="Thomas B.C."/>
            <person name="Morowitz M.J."/>
            <person name="Banfield J.F."/>
        </authorList>
    </citation>
    <scope>NUCLEOTIDE SEQUENCE [LARGE SCALE GENOMIC DNA]</scope>
    <source>
        <strain evidence="1">S2_006_000_R2_64</strain>
    </source>
</reference>
<feature type="non-terminal residue" evidence="1">
    <location>
        <position position="1"/>
    </location>
</feature>
<protein>
    <submittedName>
        <fullName evidence="1">Nuclease</fullName>
    </submittedName>
</protein>
<sequence length="63" mass="7145">ALWLCKVDSEDLGRKMVQAGWALDYPYFSDGVYANEEKGARAQKKGICAGDFQQPKDWRKAHP</sequence>
<name>A0A2W5FA45_9BACT</name>
<dbReference type="AlphaFoldDB" id="A0A2W5FA45"/>
<dbReference type="Proteomes" id="UP000249739">
    <property type="component" value="Unassembled WGS sequence"/>
</dbReference>
<accession>A0A2W5FA45</accession>
<evidence type="ECO:0000313" key="2">
    <source>
        <dbReference type="Proteomes" id="UP000249739"/>
    </source>
</evidence>
<organism evidence="1 2">
    <name type="scientific">Micavibrio aeruginosavorus</name>
    <dbReference type="NCBI Taxonomy" id="349221"/>
    <lineage>
        <taxon>Bacteria</taxon>
        <taxon>Pseudomonadati</taxon>
        <taxon>Bdellovibrionota</taxon>
        <taxon>Bdellovibrionia</taxon>
        <taxon>Bdellovibrionales</taxon>
        <taxon>Pseudobdellovibrionaceae</taxon>
        <taxon>Micavibrio</taxon>
    </lineage>
</organism>